<evidence type="ECO:0000313" key="11">
    <source>
        <dbReference type="EMBL" id="OJG10427.1"/>
    </source>
</evidence>
<protein>
    <recommendedName>
        <fullName evidence="10">ABC transmembrane type-1 domain-containing protein</fullName>
    </recommendedName>
</protein>
<dbReference type="Gene3D" id="1.10.3720.10">
    <property type="entry name" value="MetI-like"/>
    <property type="match status" value="1"/>
</dbReference>
<proteinExistence type="inferred from homology"/>
<evidence type="ECO:0000256" key="2">
    <source>
        <dbReference type="ARBA" id="ARBA00010072"/>
    </source>
</evidence>
<dbReference type="GO" id="GO:0022857">
    <property type="term" value="F:transmembrane transporter activity"/>
    <property type="evidence" value="ECO:0007669"/>
    <property type="project" value="InterPro"/>
</dbReference>
<dbReference type="NCBIfam" id="TIGR01726">
    <property type="entry name" value="HEQRo_perm_3TM"/>
    <property type="match status" value="1"/>
</dbReference>
<evidence type="ECO:0000256" key="7">
    <source>
        <dbReference type="ARBA" id="ARBA00022989"/>
    </source>
</evidence>
<dbReference type="SUPFAM" id="SSF161098">
    <property type="entry name" value="MetI-like"/>
    <property type="match status" value="1"/>
</dbReference>
<dbReference type="RefSeq" id="WP_071874903.1">
    <property type="nucleotide sequence ID" value="NZ_JBHSHF010000017.1"/>
</dbReference>
<keyword evidence="6" id="KW-0029">Amino-acid transport</keyword>
<feature type="transmembrane region" description="Helical" evidence="9">
    <location>
        <begin position="72"/>
        <end position="96"/>
    </location>
</feature>
<dbReference type="FunFam" id="1.10.3720.10:FF:000033">
    <property type="entry name" value="Polar amino acid ABC transporter permease"/>
    <property type="match status" value="1"/>
</dbReference>
<comment type="similarity">
    <text evidence="2">Belongs to the binding-protein-dependent transport system permease family. HisMQ subfamily.</text>
</comment>
<dbReference type="Pfam" id="PF00528">
    <property type="entry name" value="BPD_transp_1"/>
    <property type="match status" value="1"/>
</dbReference>
<evidence type="ECO:0000256" key="9">
    <source>
        <dbReference type="RuleBase" id="RU363032"/>
    </source>
</evidence>
<comment type="caution">
    <text evidence="11">The sequence shown here is derived from an EMBL/GenBank/DDBJ whole genome shotgun (WGS) entry which is preliminary data.</text>
</comment>
<dbReference type="PANTHER" id="PTHR30614:SF20">
    <property type="entry name" value="GLUTAMINE TRANSPORT SYSTEM PERMEASE PROTEIN GLNP"/>
    <property type="match status" value="1"/>
</dbReference>
<dbReference type="STRING" id="328396.RU93_GL002206"/>
<dbReference type="GO" id="GO:0006865">
    <property type="term" value="P:amino acid transport"/>
    <property type="evidence" value="ECO:0007669"/>
    <property type="project" value="UniProtKB-KW"/>
</dbReference>
<evidence type="ECO:0000256" key="1">
    <source>
        <dbReference type="ARBA" id="ARBA00004651"/>
    </source>
</evidence>
<evidence type="ECO:0000256" key="6">
    <source>
        <dbReference type="ARBA" id="ARBA00022970"/>
    </source>
</evidence>
<comment type="subcellular location">
    <subcellularLocation>
        <location evidence="1 9">Cell membrane</location>
        <topology evidence="1 9">Multi-pass membrane protein</topology>
    </subcellularLocation>
</comment>
<feature type="transmembrane region" description="Helical" evidence="9">
    <location>
        <begin position="205"/>
        <end position="226"/>
    </location>
</feature>
<dbReference type="InterPro" id="IPR010065">
    <property type="entry name" value="AA_ABC_transptr_permease_3TM"/>
</dbReference>
<evidence type="ECO:0000256" key="4">
    <source>
        <dbReference type="ARBA" id="ARBA00022475"/>
    </source>
</evidence>
<gene>
    <name evidence="11" type="ORF">RU93_GL002206</name>
</gene>
<evidence type="ECO:0000313" key="12">
    <source>
        <dbReference type="Proteomes" id="UP000182149"/>
    </source>
</evidence>
<dbReference type="InterPro" id="IPR043429">
    <property type="entry name" value="ArtM/GltK/GlnP/TcyL/YhdX-like"/>
</dbReference>
<sequence>MDHYYLSAIVLDFSKLIKWIPTFIDGTIVTIVLSLMTVFLGSIIGLFATLLKQSPNKFFKAIAAVYTQVVRGTPLLVQLYIWLYGLPLIGVTLPALPFLGDVYGSREFLTAVVALSINSGAYICELLRGGLEAIDKGQMEAGRSLGLSRKQTMRSIIIPQAIRVILPGLGNEFIAMIKESSIVSVVGIFDVMYTSNIIKASTYSIFEPLIVVALIYFFLTFTLTALMKQLEKRLSVYD</sequence>
<keyword evidence="7 9" id="KW-1133">Transmembrane helix</keyword>
<dbReference type="CDD" id="cd06261">
    <property type="entry name" value="TM_PBP2"/>
    <property type="match status" value="1"/>
</dbReference>
<dbReference type="GO" id="GO:0043190">
    <property type="term" value="C:ATP-binding cassette (ABC) transporter complex"/>
    <property type="evidence" value="ECO:0007669"/>
    <property type="project" value="InterPro"/>
</dbReference>
<evidence type="ECO:0000259" key="10">
    <source>
        <dbReference type="PROSITE" id="PS50928"/>
    </source>
</evidence>
<dbReference type="PANTHER" id="PTHR30614">
    <property type="entry name" value="MEMBRANE COMPONENT OF AMINO ACID ABC TRANSPORTER"/>
    <property type="match status" value="1"/>
</dbReference>
<dbReference type="OrthoDB" id="9805999at2"/>
<dbReference type="InterPro" id="IPR000515">
    <property type="entry name" value="MetI-like"/>
</dbReference>
<keyword evidence="12" id="KW-1185">Reference proteome</keyword>
<dbReference type="EMBL" id="JXKD01000008">
    <property type="protein sequence ID" value="OJG10427.1"/>
    <property type="molecule type" value="Genomic_DNA"/>
</dbReference>
<feature type="domain" description="ABC transmembrane type-1" evidence="10">
    <location>
        <begin position="27"/>
        <end position="227"/>
    </location>
</feature>
<evidence type="ECO:0000256" key="8">
    <source>
        <dbReference type="ARBA" id="ARBA00023136"/>
    </source>
</evidence>
<dbReference type="Proteomes" id="UP000182149">
    <property type="component" value="Unassembled WGS sequence"/>
</dbReference>
<feature type="transmembrane region" description="Helical" evidence="9">
    <location>
        <begin position="108"/>
        <end position="127"/>
    </location>
</feature>
<dbReference type="PROSITE" id="PS50928">
    <property type="entry name" value="ABC_TM1"/>
    <property type="match status" value="1"/>
</dbReference>
<keyword evidence="4" id="KW-1003">Cell membrane</keyword>
<keyword evidence="5 9" id="KW-0812">Transmembrane</keyword>
<dbReference type="AlphaFoldDB" id="A0A1L8QSH0"/>
<dbReference type="InterPro" id="IPR035906">
    <property type="entry name" value="MetI-like_sf"/>
</dbReference>
<name>A0A1L8QSH0_9ENTE</name>
<organism evidence="11 12">
    <name type="scientific">Enterococcus aquimarinus</name>
    <dbReference type="NCBI Taxonomy" id="328396"/>
    <lineage>
        <taxon>Bacteria</taxon>
        <taxon>Bacillati</taxon>
        <taxon>Bacillota</taxon>
        <taxon>Bacilli</taxon>
        <taxon>Lactobacillales</taxon>
        <taxon>Enterococcaceae</taxon>
        <taxon>Enterococcus</taxon>
    </lineage>
</organism>
<keyword evidence="3 9" id="KW-0813">Transport</keyword>
<evidence type="ECO:0000256" key="3">
    <source>
        <dbReference type="ARBA" id="ARBA00022448"/>
    </source>
</evidence>
<feature type="transmembrane region" description="Helical" evidence="9">
    <location>
        <begin position="28"/>
        <end position="51"/>
    </location>
</feature>
<keyword evidence="8 9" id="KW-0472">Membrane</keyword>
<accession>A0A1L8QSH0</accession>
<reference evidence="11 12" key="1">
    <citation type="submission" date="2014-12" db="EMBL/GenBank/DDBJ databases">
        <title>Draft genome sequences of 29 type strains of Enterococci.</title>
        <authorList>
            <person name="Zhong Z."/>
            <person name="Sun Z."/>
            <person name="Liu W."/>
            <person name="Zhang W."/>
            <person name="Zhang H."/>
        </authorList>
    </citation>
    <scope>NUCLEOTIDE SEQUENCE [LARGE SCALE GENOMIC DNA]</scope>
    <source>
        <strain evidence="11 12">DSM 17690</strain>
    </source>
</reference>
<evidence type="ECO:0000256" key="5">
    <source>
        <dbReference type="ARBA" id="ARBA00022692"/>
    </source>
</evidence>